<feature type="transmembrane region" description="Helical" evidence="2">
    <location>
        <begin position="495"/>
        <end position="514"/>
    </location>
</feature>
<gene>
    <name evidence="4" type="ORF">EJB05_40611</name>
</gene>
<proteinExistence type="predicted"/>
<dbReference type="PANTHER" id="PTHR31325">
    <property type="entry name" value="OS01G0798800 PROTEIN-RELATED"/>
    <property type="match status" value="1"/>
</dbReference>
<feature type="transmembrane region" description="Helical" evidence="2">
    <location>
        <begin position="73"/>
        <end position="92"/>
    </location>
</feature>
<dbReference type="Proteomes" id="UP000324897">
    <property type="component" value="Unassembled WGS sequence"/>
</dbReference>
<reference evidence="4 5" key="1">
    <citation type="journal article" date="2019" name="Sci. Rep.">
        <title>A high-quality genome of Eragrostis curvula grass provides insights into Poaceae evolution and supports new strategies to enhance forage quality.</title>
        <authorList>
            <person name="Carballo J."/>
            <person name="Santos B.A.C.M."/>
            <person name="Zappacosta D."/>
            <person name="Garbus I."/>
            <person name="Selva J.P."/>
            <person name="Gallo C.A."/>
            <person name="Diaz A."/>
            <person name="Albertini E."/>
            <person name="Caccamo M."/>
            <person name="Echenique V."/>
        </authorList>
    </citation>
    <scope>NUCLEOTIDE SEQUENCE [LARGE SCALE GENOMIC DNA]</scope>
    <source>
        <strain evidence="5">cv. Victoria</strain>
        <tissue evidence="4">Leaf</tissue>
    </source>
</reference>
<feature type="transmembrane region" description="Helical" evidence="2">
    <location>
        <begin position="35"/>
        <end position="53"/>
    </location>
</feature>
<dbReference type="EMBL" id="RWGY01000034">
    <property type="protein sequence ID" value="TVU13551.1"/>
    <property type="molecule type" value="Genomic_DNA"/>
</dbReference>
<evidence type="ECO:0000256" key="1">
    <source>
        <dbReference type="SAM" id="MobiDB-lite"/>
    </source>
</evidence>
<feature type="transmembrane region" description="Helical" evidence="2">
    <location>
        <begin position="112"/>
        <end position="130"/>
    </location>
</feature>
<name>A0A5J9TS62_9POAL</name>
<evidence type="ECO:0000259" key="3">
    <source>
        <dbReference type="Pfam" id="PF13968"/>
    </source>
</evidence>
<feature type="non-terminal residue" evidence="4">
    <location>
        <position position="1"/>
    </location>
</feature>
<sequence>MGFLHAYMNQTCPEKIDQYIRNLTSSYTDKRNEPTMVSASVIMFILAGLFFNLNLFSGISDISAILDPRVRRFLTSMLSLFLPVMSYLFSEAKNAVPAQWMGPTAASRGSDLSLKAGLILAWMLLVELLRKKADEVRMRGYSGSIMRAGRVVWLGNLVFFNIKSAGRKALFSILWILCATRVVQRIAYTEIGKRSYEHGKNPRLISSCMAQIMPKKQEEQQDRKDMMGTADPDRDVEEQRVPQLTKYERLRTCKYVVMGEAKLVKEPTADGYELVVAPEDQRTAEDDSVVRVGKVWTLPDAKTDELITFCPAKDKRLKRLCLSFALFKLLRRRFEHAPAVTADEEARDCRNLIFNDGGLLVGLRHDEARGGESAAEAVLQVVHDEVNFLSEYYHSVVPVALASPSFLVVNYLFVLVVVALLCLMTVILCGNGDAGYAFRSIGNDNYVLRFGIAKLTACVFSKAIQSPSAFFSALDLGITALLFAIYFYEEIWEFFVFLFSDWFIVSLLSSYMAGKSKPGWWFKNLSFRFAICCLVRLRSKLSQPRLRFRQFSALNLRWPSRLPFVPSLYMGTPKKFVHQDVKKSIIVYLEENAHGTENYTPLSNGSNALKIRSRFDDLSWACKSSSIAEVILTWHIATSILEVEHKPQPNKADKGGRAKCSVGQMPFFKKNKAADQEQPDKAMTSSRVAISLSKYCAYLVAFHPELLPDNPEKAKAVVKDMKAELREMLGRQDYYLSPLSKRVKKIMEEDQKPETASFCCRGVKKISDKKSGGVVEEAKKDQATETASCDQTGVVRNGAKLRRMLMAEDDPEGVRNAWALLADVWTELVLFVAPSSDEECVKAHEEVLVQGGEFITVLWALTTHTGVSRRATQPTDD</sequence>
<comment type="caution">
    <text evidence="4">The sequence shown here is derived from an EMBL/GenBank/DDBJ whole genome shotgun (WGS) entry which is preliminary data.</text>
</comment>
<protein>
    <recommendedName>
        <fullName evidence="3">DUF4220 domain-containing protein</fullName>
    </recommendedName>
</protein>
<evidence type="ECO:0000313" key="5">
    <source>
        <dbReference type="Proteomes" id="UP000324897"/>
    </source>
</evidence>
<accession>A0A5J9TS62</accession>
<keyword evidence="2" id="KW-0812">Transmembrane</keyword>
<dbReference type="Gramene" id="TVU13551">
    <property type="protein sequence ID" value="TVU13551"/>
    <property type="gene ID" value="EJB05_40611"/>
</dbReference>
<dbReference type="InterPro" id="IPR007658">
    <property type="entry name" value="DUF594"/>
</dbReference>
<dbReference type="AlphaFoldDB" id="A0A5J9TS62"/>
<evidence type="ECO:0000256" key="2">
    <source>
        <dbReference type="SAM" id="Phobius"/>
    </source>
</evidence>
<dbReference type="Pfam" id="PF13968">
    <property type="entry name" value="DUF4220"/>
    <property type="match status" value="1"/>
</dbReference>
<dbReference type="OrthoDB" id="660093at2759"/>
<keyword evidence="5" id="KW-1185">Reference proteome</keyword>
<keyword evidence="2" id="KW-0472">Membrane</keyword>
<feature type="domain" description="DUF4220" evidence="3">
    <location>
        <begin position="167"/>
        <end position="533"/>
    </location>
</feature>
<feature type="transmembrane region" description="Helical" evidence="2">
    <location>
        <begin position="470"/>
        <end position="488"/>
    </location>
</feature>
<dbReference type="InterPro" id="IPR025315">
    <property type="entry name" value="DUF4220"/>
</dbReference>
<feature type="transmembrane region" description="Helical" evidence="2">
    <location>
        <begin position="411"/>
        <end position="434"/>
    </location>
</feature>
<organism evidence="4 5">
    <name type="scientific">Eragrostis curvula</name>
    <name type="common">weeping love grass</name>
    <dbReference type="NCBI Taxonomy" id="38414"/>
    <lineage>
        <taxon>Eukaryota</taxon>
        <taxon>Viridiplantae</taxon>
        <taxon>Streptophyta</taxon>
        <taxon>Embryophyta</taxon>
        <taxon>Tracheophyta</taxon>
        <taxon>Spermatophyta</taxon>
        <taxon>Magnoliopsida</taxon>
        <taxon>Liliopsida</taxon>
        <taxon>Poales</taxon>
        <taxon>Poaceae</taxon>
        <taxon>PACMAD clade</taxon>
        <taxon>Chloridoideae</taxon>
        <taxon>Eragrostideae</taxon>
        <taxon>Eragrostidinae</taxon>
        <taxon>Eragrostis</taxon>
    </lineage>
</organism>
<keyword evidence="2" id="KW-1133">Transmembrane helix</keyword>
<feature type="region of interest" description="Disordered" evidence="1">
    <location>
        <begin position="216"/>
        <end position="237"/>
    </location>
</feature>
<dbReference type="Pfam" id="PF04578">
    <property type="entry name" value="DUF594"/>
    <property type="match status" value="1"/>
</dbReference>
<evidence type="ECO:0000313" key="4">
    <source>
        <dbReference type="EMBL" id="TVU13551.1"/>
    </source>
</evidence>